<proteinExistence type="predicted"/>
<evidence type="ECO:0000313" key="1">
    <source>
        <dbReference type="EMBL" id="MBO1915872.1"/>
    </source>
</evidence>
<organism evidence="1 2">
    <name type="scientific">Providencia rettgeri</name>
    <dbReference type="NCBI Taxonomy" id="587"/>
    <lineage>
        <taxon>Bacteria</taxon>
        <taxon>Pseudomonadati</taxon>
        <taxon>Pseudomonadota</taxon>
        <taxon>Gammaproteobacteria</taxon>
        <taxon>Enterobacterales</taxon>
        <taxon>Morganellaceae</taxon>
        <taxon>Providencia</taxon>
    </lineage>
</organism>
<dbReference type="AlphaFoldDB" id="A0A939NEW1"/>
<gene>
    <name evidence="1" type="ORF">J4727_03485</name>
</gene>
<accession>A0A939NEW1</accession>
<dbReference type="Proteomes" id="UP000664477">
    <property type="component" value="Unassembled WGS sequence"/>
</dbReference>
<sequence>MSFAFSLQCNVNMLLLTPTLIKITAPRLYSLWARAQAFSHLPLANAASLPSIQFVLLLQAINLLQKWFSFDTGNTLPCSIEAISYNRDLTA</sequence>
<dbReference type="EMBL" id="JAGETQ010000010">
    <property type="protein sequence ID" value="MBO1915872.1"/>
    <property type="molecule type" value="Genomic_DNA"/>
</dbReference>
<evidence type="ECO:0000313" key="2">
    <source>
        <dbReference type="Proteomes" id="UP000664477"/>
    </source>
</evidence>
<comment type="caution">
    <text evidence="1">The sequence shown here is derived from an EMBL/GenBank/DDBJ whole genome shotgun (WGS) entry which is preliminary data.</text>
</comment>
<protein>
    <submittedName>
        <fullName evidence="1">Uncharacterized protein</fullName>
    </submittedName>
</protein>
<name>A0A939NEW1_PRORE</name>
<reference evidence="1" key="1">
    <citation type="submission" date="2021-03" db="EMBL/GenBank/DDBJ databases">
        <title>Molecular epidemiology and mechanisms of colistin and carbapenem resistance in Enterobacteriaceae from clinical isolates, the environment and porcine samples in Pretoria, South Africa.</title>
        <authorList>
            <person name="Bogoshi D."/>
            <person name="Mbelle N.M."/>
            <person name="Naidoo V."/>
            <person name="Osei Sekyere J."/>
        </authorList>
    </citation>
    <scope>NUCLEOTIDE SEQUENCE</scope>
    <source>
        <strain evidence="1">C052</strain>
    </source>
</reference>